<protein>
    <submittedName>
        <fullName evidence="1">Uncharacterized protein</fullName>
    </submittedName>
</protein>
<evidence type="ECO:0000313" key="1">
    <source>
        <dbReference type="EMBL" id="MBK1643879.1"/>
    </source>
</evidence>
<dbReference type="AlphaFoldDB" id="A0A9X1B7I2"/>
<reference evidence="1 2" key="1">
    <citation type="journal article" date="2020" name="Microorganisms">
        <title>Osmotic Adaptation and Compatible Solute Biosynthesis of Phototrophic Bacteria as Revealed from Genome Analyses.</title>
        <authorList>
            <person name="Imhoff J.F."/>
            <person name="Rahn T."/>
            <person name="Kunzel S."/>
            <person name="Keller A."/>
            <person name="Neulinger S.C."/>
        </authorList>
    </citation>
    <scope>NUCLEOTIDE SEQUENCE [LARGE SCALE GENOMIC DNA]</scope>
    <source>
        <strain evidence="1 2">DSM 21303</strain>
    </source>
</reference>
<sequence length="64" mass="7349">MASIEEIEMARYAKELEDDVRHLVKKYGRIMGWDVPDLDEQEARRLILDALHAAVTHVGSDTKL</sequence>
<dbReference type="EMBL" id="NRSD01000003">
    <property type="protein sequence ID" value="MBK1643879.1"/>
    <property type="molecule type" value="Genomic_DNA"/>
</dbReference>
<dbReference type="Proteomes" id="UP001138802">
    <property type="component" value="Unassembled WGS sequence"/>
</dbReference>
<gene>
    <name evidence="1" type="ORF">CKO25_04215</name>
</gene>
<comment type="caution">
    <text evidence="1">The sequence shown here is derived from an EMBL/GenBank/DDBJ whole genome shotgun (WGS) entry which is preliminary data.</text>
</comment>
<name>A0A9X1B7I2_9GAMM</name>
<evidence type="ECO:0000313" key="2">
    <source>
        <dbReference type="Proteomes" id="UP001138802"/>
    </source>
</evidence>
<proteinExistence type="predicted"/>
<accession>A0A9X1B7I2</accession>
<organism evidence="1 2">
    <name type="scientific">Thiocapsa imhoffii</name>
    <dbReference type="NCBI Taxonomy" id="382777"/>
    <lineage>
        <taxon>Bacteria</taxon>
        <taxon>Pseudomonadati</taxon>
        <taxon>Pseudomonadota</taxon>
        <taxon>Gammaproteobacteria</taxon>
        <taxon>Chromatiales</taxon>
        <taxon>Chromatiaceae</taxon>
        <taxon>Thiocapsa</taxon>
    </lineage>
</organism>
<dbReference type="RefSeq" id="WP_200386689.1">
    <property type="nucleotide sequence ID" value="NZ_NRSD01000003.1"/>
</dbReference>
<keyword evidence="2" id="KW-1185">Reference proteome</keyword>